<evidence type="ECO:0000256" key="6">
    <source>
        <dbReference type="ARBA" id="ARBA00022692"/>
    </source>
</evidence>
<dbReference type="GO" id="GO:0004673">
    <property type="term" value="F:protein histidine kinase activity"/>
    <property type="evidence" value="ECO:0007669"/>
    <property type="project" value="UniProtKB-EC"/>
</dbReference>
<comment type="catalytic activity">
    <reaction evidence="1">
        <text>ATP + protein L-histidine = ADP + protein N-phospho-L-histidine.</text>
        <dbReference type="EC" id="2.7.13.3"/>
    </reaction>
</comment>
<name>A0A1I2R775_9ACTN</name>
<reference evidence="12 13" key="1">
    <citation type="submission" date="2016-10" db="EMBL/GenBank/DDBJ databases">
        <authorList>
            <person name="de Groot N.N."/>
        </authorList>
    </citation>
    <scope>NUCLEOTIDE SEQUENCE [LARGE SCALE GENOMIC DNA]</scope>
    <source>
        <strain evidence="12 13">OK461</strain>
    </source>
</reference>
<dbReference type="Gene3D" id="3.30.565.10">
    <property type="entry name" value="Histidine kinase-like ATPase, C-terminal domain"/>
    <property type="match status" value="1"/>
</dbReference>
<dbReference type="OrthoDB" id="9786919at2"/>
<evidence type="ECO:0000256" key="9">
    <source>
        <dbReference type="ARBA" id="ARBA00023012"/>
    </source>
</evidence>
<keyword evidence="10" id="KW-0472">Membrane</keyword>
<dbReference type="CDD" id="cd00075">
    <property type="entry name" value="HATPase"/>
    <property type="match status" value="1"/>
</dbReference>
<proteinExistence type="predicted"/>
<dbReference type="RefSeq" id="WP_079174421.1">
    <property type="nucleotide sequence ID" value="NZ_FONR01000019.1"/>
</dbReference>
<evidence type="ECO:0000256" key="3">
    <source>
        <dbReference type="ARBA" id="ARBA00012438"/>
    </source>
</evidence>
<dbReference type="AlphaFoldDB" id="A0A1I2R775"/>
<dbReference type="GO" id="GO:0000160">
    <property type="term" value="P:phosphorelay signal transduction system"/>
    <property type="evidence" value="ECO:0007669"/>
    <property type="project" value="UniProtKB-KW"/>
</dbReference>
<dbReference type="InterPro" id="IPR036890">
    <property type="entry name" value="HATPase_C_sf"/>
</dbReference>
<evidence type="ECO:0000256" key="10">
    <source>
        <dbReference type="ARBA" id="ARBA00023136"/>
    </source>
</evidence>
<dbReference type="PRINTS" id="PR00344">
    <property type="entry name" value="BCTRLSENSOR"/>
</dbReference>
<organism evidence="12 13">
    <name type="scientific">Streptomyces mirabilis</name>
    <dbReference type="NCBI Taxonomy" id="68239"/>
    <lineage>
        <taxon>Bacteria</taxon>
        <taxon>Bacillati</taxon>
        <taxon>Actinomycetota</taxon>
        <taxon>Actinomycetes</taxon>
        <taxon>Kitasatosporales</taxon>
        <taxon>Streptomycetaceae</taxon>
        <taxon>Streptomyces</taxon>
    </lineage>
</organism>
<evidence type="ECO:0000313" key="12">
    <source>
        <dbReference type="EMBL" id="SFG34447.1"/>
    </source>
</evidence>
<feature type="domain" description="Histidine kinase" evidence="11">
    <location>
        <begin position="1"/>
        <end position="73"/>
    </location>
</feature>
<evidence type="ECO:0000256" key="1">
    <source>
        <dbReference type="ARBA" id="ARBA00000085"/>
    </source>
</evidence>
<keyword evidence="7 12" id="KW-0418">Kinase</keyword>
<sequence length="73" mass="7205">MTDDGPGVPDALRARIFDRFVRGEGASAGGGGSTGSGLGLSIVAAIAAAHGGTVTLEPSDRGAWFRVRLPAGP</sequence>
<evidence type="ECO:0000313" key="13">
    <source>
        <dbReference type="Proteomes" id="UP000181942"/>
    </source>
</evidence>
<dbReference type="EC" id="2.7.13.3" evidence="3"/>
<accession>A0A1I2R775</accession>
<dbReference type="PROSITE" id="PS50109">
    <property type="entry name" value="HIS_KIN"/>
    <property type="match status" value="1"/>
</dbReference>
<dbReference type="InterPro" id="IPR003594">
    <property type="entry name" value="HATPase_dom"/>
</dbReference>
<evidence type="ECO:0000256" key="8">
    <source>
        <dbReference type="ARBA" id="ARBA00022989"/>
    </source>
</evidence>
<keyword evidence="6" id="KW-0812">Transmembrane</keyword>
<dbReference type="InterPro" id="IPR005467">
    <property type="entry name" value="His_kinase_dom"/>
</dbReference>
<dbReference type="InterPro" id="IPR050428">
    <property type="entry name" value="TCS_sensor_his_kinase"/>
</dbReference>
<dbReference type="GO" id="GO:0005886">
    <property type="term" value="C:plasma membrane"/>
    <property type="evidence" value="ECO:0007669"/>
    <property type="project" value="TreeGrafter"/>
</dbReference>
<dbReference type="Pfam" id="PF02518">
    <property type="entry name" value="HATPase_c"/>
    <property type="match status" value="1"/>
</dbReference>
<evidence type="ECO:0000256" key="7">
    <source>
        <dbReference type="ARBA" id="ARBA00022777"/>
    </source>
</evidence>
<dbReference type="SUPFAM" id="SSF55874">
    <property type="entry name" value="ATPase domain of HSP90 chaperone/DNA topoisomerase II/histidine kinase"/>
    <property type="match status" value="1"/>
</dbReference>
<dbReference type="EMBL" id="FONR01000019">
    <property type="protein sequence ID" value="SFG34447.1"/>
    <property type="molecule type" value="Genomic_DNA"/>
</dbReference>
<keyword evidence="9" id="KW-0902">Two-component regulatory system</keyword>
<gene>
    <name evidence="12" type="ORF">SAMN02787118_11941</name>
</gene>
<evidence type="ECO:0000256" key="4">
    <source>
        <dbReference type="ARBA" id="ARBA00022553"/>
    </source>
</evidence>
<evidence type="ECO:0000256" key="2">
    <source>
        <dbReference type="ARBA" id="ARBA00004370"/>
    </source>
</evidence>
<keyword evidence="4" id="KW-0597">Phosphoprotein</keyword>
<dbReference type="InterPro" id="IPR004358">
    <property type="entry name" value="Sig_transdc_His_kin-like_C"/>
</dbReference>
<dbReference type="PANTHER" id="PTHR45436:SF5">
    <property type="entry name" value="SENSOR HISTIDINE KINASE TRCS"/>
    <property type="match status" value="1"/>
</dbReference>
<protein>
    <recommendedName>
        <fullName evidence="3">histidine kinase</fullName>
        <ecNumber evidence="3">2.7.13.3</ecNumber>
    </recommendedName>
</protein>
<evidence type="ECO:0000259" key="11">
    <source>
        <dbReference type="PROSITE" id="PS50109"/>
    </source>
</evidence>
<dbReference type="Proteomes" id="UP000181942">
    <property type="component" value="Unassembled WGS sequence"/>
</dbReference>
<keyword evidence="8" id="KW-1133">Transmembrane helix</keyword>
<comment type="subcellular location">
    <subcellularLocation>
        <location evidence="2">Membrane</location>
    </subcellularLocation>
</comment>
<keyword evidence="5" id="KW-0808">Transferase</keyword>
<dbReference type="PANTHER" id="PTHR45436">
    <property type="entry name" value="SENSOR HISTIDINE KINASE YKOH"/>
    <property type="match status" value="1"/>
</dbReference>
<evidence type="ECO:0000256" key="5">
    <source>
        <dbReference type="ARBA" id="ARBA00022679"/>
    </source>
</evidence>